<evidence type="ECO:0000313" key="3">
    <source>
        <dbReference type="EMBL" id="MBB6629022.1"/>
    </source>
</evidence>
<feature type="transmembrane region" description="Helical" evidence="1">
    <location>
        <begin position="53"/>
        <end position="78"/>
    </location>
</feature>
<dbReference type="AlphaFoldDB" id="A0A7X0VCH5"/>
<keyword evidence="1" id="KW-0812">Transmembrane</keyword>
<name>A0A7X0VCH5_9ACTN</name>
<comment type="caution">
    <text evidence="3">The sequence shown here is derived from an EMBL/GenBank/DDBJ whole genome shotgun (WGS) entry which is preliminary data.</text>
</comment>
<dbReference type="Gene3D" id="3.10.350.10">
    <property type="entry name" value="LysM domain"/>
    <property type="match status" value="1"/>
</dbReference>
<keyword evidence="1" id="KW-1133">Transmembrane helix</keyword>
<gene>
    <name evidence="3" type="ORF">H5V45_16975</name>
</gene>
<organism evidence="3 4">
    <name type="scientific">Nocardioides luti</name>
    <dbReference type="NCBI Taxonomy" id="2761101"/>
    <lineage>
        <taxon>Bacteria</taxon>
        <taxon>Bacillati</taxon>
        <taxon>Actinomycetota</taxon>
        <taxon>Actinomycetes</taxon>
        <taxon>Propionibacteriales</taxon>
        <taxon>Nocardioidaceae</taxon>
        <taxon>Nocardioides</taxon>
    </lineage>
</organism>
<keyword evidence="1" id="KW-0472">Membrane</keyword>
<dbReference type="InterPro" id="IPR036779">
    <property type="entry name" value="LysM_dom_sf"/>
</dbReference>
<protein>
    <submittedName>
        <fullName evidence="3">LysM peptidoglycan-binding domain-containing protein</fullName>
    </submittedName>
</protein>
<feature type="transmembrane region" description="Helical" evidence="1">
    <location>
        <begin position="12"/>
        <end position="30"/>
    </location>
</feature>
<dbReference type="EMBL" id="JACKXE010000001">
    <property type="protein sequence ID" value="MBB6629022.1"/>
    <property type="molecule type" value="Genomic_DNA"/>
</dbReference>
<sequence>MNECHGSPARCGLVWLAASLALAGLVAWVLPDLLDARSAVVGGDLATQPLDRLLLWLFAGAAVLGAGWLWVVTSLVTLEVVRGGGRPTRGVPPVVRRAVLAACGVALGGAVVAPAGATPGDLHLDHSGAPGLAAISGLPLPDRPSDASPAVGRLASRLAGRTPPPPAHGAPVHAAADHGPADLVEVRPGDTLWGLAADRLGPDAGAAAIDRLWHRIYDANREVVGPDPDLVQPGQRLHVPRT</sequence>
<dbReference type="Pfam" id="PF01476">
    <property type="entry name" value="LysM"/>
    <property type="match status" value="1"/>
</dbReference>
<dbReference type="CDD" id="cd00118">
    <property type="entry name" value="LysM"/>
    <property type="match status" value="1"/>
</dbReference>
<dbReference type="RefSeq" id="WP_185254019.1">
    <property type="nucleotide sequence ID" value="NZ_JACKXE010000001.1"/>
</dbReference>
<evidence type="ECO:0000256" key="1">
    <source>
        <dbReference type="SAM" id="Phobius"/>
    </source>
</evidence>
<feature type="domain" description="LysM" evidence="2">
    <location>
        <begin position="185"/>
        <end position="240"/>
    </location>
</feature>
<reference evidence="3 4" key="1">
    <citation type="submission" date="2020-08" db="EMBL/GenBank/DDBJ databases">
        <authorList>
            <person name="Seo M.-J."/>
        </authorList>
    </citation>
    <scope>NUCLEOTIDE SEQUENCE [LARGE SCALE GENOMIC DNA]</scope>
    <source>
        <strain evidence="3 4">KIGAM211</strain>
    </source>
</reference>
<proteinExistence type="predicted"/>
<evidence type="ECO:0000313" key="4">
    <source>
        <dbReference type="Proteomes" id="UP000523955"/>
    </source>
</evidence>
<dbReference type="Proteomes" id="UP000523955">
    <property type="component" value="Unassembled WGS sequence"/>
</dbReference>
<accession>A0A7X0VCH5</accession>
<keyword evidence="4" id="KW-1185">Reference proteome</keyword>
<dbReference type="InterPro" id="IPR018392">
    <property type="entry name" value="LysM"/>
</dbReference>
<evidence type="ECO:0000259" key="2">
    <source>
        <dbReference type="Pfam" id="PF01476"/>
    </source>
</evidence>
<feature type="transmembrane region" description="Helical" evidence="1">
    <location>
        <begin position="98"/>
        <end position="117"/>
    </location>
</feature>